<gene>
    <name evidence="2" type="ORF">ECPE_LOCUS12420</name>
</gene>
<evidence type="ECO:0000313" key="2">
    <source>
        <dbReference type="EMBL" id="VDP89692.1"/>
    </source>
</evidence>
<reference evidence="2 3" key="2">
    <citation type="submission" date="2018-11" db="EMBL/GenBank/DDBJ databases">
        <authorList>
            <consortium name="Pathogen Informatics"/>
        </authorList>
    </citation>
    <scope>NUCLEOTIDE SEQUENCE [LARGE SCALE GENOMIC DNA]</scope>
    <source>
        <strain evidence="2 3">Egypt</strain>
    </source>
</reference>
<feature type="region of interest" description="Disordered" evidence="1">
    <location>
        <begin position="1"/>
        <end position="22"/>
    </location>
</feature>
<organism evidence="4">
    <name type="scientific">Echinostoma caproni</name>
    <dbReference type="NCBI Taxonomy" id="27848"/>
    <lineage>
        <taxon>Eukaryota</taxon>
        <taxon>Metazoa</taxon>
        <taxon>Spiralia</taxon>
        <taxon>Lophotrochozoa</taxon>
        <taxon>Platyhelminthes</taxon>
        <taxon>Trematoda</taxon>
        <taxon>Digenea</taxon>
        <taxon>Plagiorchiida</taxon>
        <taxon>Echinostomata</taxon>
        <taxon>Echinostomatoidea</taxon>
        <taxon>Echinostomatidae</taxon>
        <taxon>Echinostoma</taxon>
    </lineage>
</organism>
<protein>
    <submittedName>
        <fullName evidence="4">BRCA1/BRCA2-containing complex subunit 45</fullName>
    </submittedName>
</protein>
<reference evidence="4" key="1">
    <citation type="submission" date="2016-06" db="UniProtKB">
        <authorList>
            <consortium name="WormBaseParasite"/>
        </authorList>
    </citation>
    <scope>IDENTIFICATION</scope>
</reference>
<evidence type="ECO:0000313" key="4">
    <source>
        <dbReference type="WBParaSite" id="ECPE_0001245701-mRNA-1"/>
    </source>
</evidence>
<dbReference type="AlphaFoldDB" id="A0A183AZN6"/>
<keyword evidence="3" id="KW-1185">Reference proteome</keyword>
<dbReference type="Proteomes" id="UP000272942">
    <property type="component" value="Unassembled WGS sequence"/>
</dbReference>
<dbReference type="WBParaSite" id="ECPE_0001245701-mRNA-1">
    <property type="protein sequence ID" value="ECPE_0001245701-mRNA-1"/>
    <property type="gene ID" value="ECPE_0001245701"/>
</dbReference>
<proteinExistence type="predicted"/>
<sequence>MSTDVDSTSIFQLNSGYSNPLSESDDVNNRLLFRRGRGVRKRAASSKQTLNGLMDESEIRKQGEDSCSPNENLIQGKSPSEGISNTHELHNLPHAIDPNVDVSCSKQGRTISVHETYQLGYFDPTSDTDLLERLYVFDFVDGLEVTYPISVTSSDTLPADLPPLFLEPEYVDQLSTLASNALNQLTTVLANWLIARQRSQEERLMWHHMSAHEEAVLLRKQVVQLIDQLVPTSHLESTLDFHSPLTDKFLTQLISVLTRDTMEKVSTNNASEGAIPIVSLCPDPTHCLNALRTQIYQLLRILVPHLRLPQSFHLERDLHSLLSILRECNARSS</sequence>
<dbReference type="EMBL" id="UZAN01052822">
    <property type="protein sequence ID" value="VDP89692.1"/>
    <property type="molecule type" value="Genomic_DNA"/>
</dbReference>
<dbReference type="OrthoDB" id="6239159at2759"/>
<evidence type="ECO:0000256" key="1">
    <source>
        <dbReference type="SAM" id="MobiDB-lite"/>
    </source>
</evidence>
<name>A0A183AZN6_9TREM</name>
<accession>A0A183AZN6</accession>
<evidence type="ECO:0000313" key="3">
    <source>
        <dbReference type="Proteomes" id="UP000272942"/>
    </source>
</evidence>